<dbReference type="AlphaFoldDB" id="A0ABD0U9J3"/>
<keyword evidence="6" id="KW-1185">Reference proteome</keyword>
<comment type="caution">
    <text evidence="5">The sequence shown here is derived from an EMBL/GenBank/DDBJ whole genome shotgun (WGS) entry which is preliminary data.</text>
</comment>
<feature type="region of interest" description="Disordered" evidence="3">
    <location>
        <begin position="112"/>
        <end position="137"/>
    </location>
</feature>
<dbReference type="PANTHER" id="PTHR10836:SF76">
    <property type="entry name" value="GLYCERALDEHYDE-3-PHOSPHATE DEHYDROGENASE-RELATED"/>
    <property type="match status" value="1"/>
</dbReference>
<accession>A0ABD0U9J3</accession>
<dbReference type="SMART" id="SM00846">
    <property type="entry name" value="Gp_dh_N"/>
    <property type="match status" value="1"/>
</dbReference>
<organism evidence="5 6">
    <name type="scientific">Dendrobium thyrsiflorum</name>
    <name type="common">Pinecone-like raceme dendrobium</name>
    <name type="synonym">Orchid</name>
    <dbReference type="NCBI Taxonomy" id="117978"/>
    <lineage>
        <taxon>Eukaryota</taxon>
        <taxon>Viridiplantae</taxon>
        <taxon>Streptophyta</taxon>
        <taxon>Embryophyta</taxon>
        <taxon>Tracheophyta</taxon>
        <taxon>Spermatophyta</taxon>
        <taxon>Magnoliopsida</taxon>
        <taxon>Liliopsida</taxon>
        <taxon>Asparagales</taxon>
        <taxon>Orchidaceae</taxon>
        <taxon>Epidendroideae</taxon>
        <taxon>Malaxideae</taxon>
        <taxon>Dendrobiinae</taxon>
        <taxon>Dendrobium</taxon>
    </lineage>
</organism>
<feature type="compositionally biased region" description="Low complexity" evidence="3">
    <location>
        <begin position="121"/>
        <end position="130"/>
    </location>
</feature>
<dbReference type="InterPro" id="IPR036291">
    <property type="entry name" value="NAD(P)-bd_dom_sf"/>
</dbReference>
<dbReference type="PANTHER" id="PTHR10836">
    <property type="entry name" value="GLYCERALDEHYDE 3-PHOSPHATE DEHYDROGENASE"/>
    <property type="match status" value="1"/>
</dbReference>
<gene>
    <name evidence="5" type="ORF">M5K25_020248</name>
</gene>
<evidence type="ECO:0000313" key="5">
    <source>
        <dbReference type="EMBL" id="KAL0909384.1"/>
    </source>
</evidence>
<comment type="similarity">
    <text evidence="1">Belongs to the glyceraldehyde-3-phosphate dehydrogenase family.</text>
</comment>
<dbReference type="EMBL" id="JANQDX010000016">
    <property type="protein sequence ID" value="KAL0909384.1"/>
    <property type="molecule type" value="Genomic_DNA"/>
</dbReference>
<evidence type="ECO:0000256" key="3">
    <source>
        <dbReference type="SAM" id="MobiDB-lite"/>
    </source>
</evidence>
<name>A0ABD0U9J3_DENTH</name>
<dbReference type="Pfam" id="PF00044">
    <property type="entry name" value="Gp_dh_N"/>
    <property type="match status" value="1"/>
</dbReference>
<proteinExistence type="inferred from homology"/>
<evidence type="ECO:0000256" key="2">
    <source>
        <dbReference type="ARBA" id="ARBA00023002"/>
    </source>
</evidence>
<feature type="domain" description="Glyceraldehyde 3-phosphate dehydrogenase NAD(P) binding" evidence="4">
    <location>
        <begin position="142"/>
        <end position="252"/>
    </location>
</feature>
<sequence>MAFSALLRPATPPPHAYGDCFHSDSRARAPEPFKVSISILIGCTFRVPTSGYVYFKAGLYFYFLIPSVLPKRPADAHRHKFYCRTSRSSACSARIRSSTLCSTLSSGVASTQTSTKRSFQPTKATATEAPPAVPRSSNDGRTKVGINGFGRIGRLVLRIAASRDDIEVVTINDPFIDARYMNKLRREAVISWRLIWSSYSSSFLRRSNKIGAYPSWICNDALVALTSYLSAYTPAILHFSNFLQSGAVPAGCQLQDSATKGFPALFLLFSLANQPYILFLFLFPASSQHYQLHHPFPAAVFSQEQQKSLIWPHFPVQEHQEQ</sequence>
<reference evidence="5 6" key="1">
    <citation type="journal article" date="2024" name="Plant Biotechnol. J.">
        <title>Dendrobium thyrsiflorum genome and its molecular insights into genes involved in important horticultural traits.</title>
        <authorList>
            <person name="Chen B."/>
            <person name="Wang J.Y."/>
            <person name="Zheng P.J."/>
            <person name="Li K.L."/>
            <person name="Liang Y.M."/>
            <person name="Chen X.F."/>
            <person name="Zhang C."/>
            <person name="Zhao X."/>
            <person name="He X."/>
            <person name="Zhang G.Q."/>
            <person name="Liu Z.J."/>
            <person name="Xu Q."/>
        </authorList>
    </citation>
    <scope>NUCLEOTIDE SEQUENCE [LARGE SCALE GENOMIC DNA]</scope>
    <source>
        <strain evidence="5">GZMU011</strain>
    </source>
</reference>
<dbReference type="InterPro" id="IPR020831">
    <property type="entry name" value="GlycerAld/Erythrose_P_DH"/>
</dbReference>
<dbReference type="SUPFAM" id="SSF51735">
    <property type="entry name" value="NAD(P)-binding Rossmann-fold domains"/>
    <property type="match status" value="1"/>
</dbReference>
<evidence type="ECO:0000259" key="4">
    <source>
        <dbReference type="SMART" id="SM00846"/>
    </source>
</evidence>
<dbReference type="Gene3D" id="3.40.50.720">
    <property type="entry name" value="NAD(P)-binding Rossmann-like Domain"/>
    <property type="match status" value="1"/>
</dbReference>
<dbReference type="InterPro" id="IPR020828">
    <property type="entry name" value="GlycerAld_3-P_DH_NAD(P)-bd"/>
</dbReference>
<protein>
    <recommendedName>
        <fullName evidence="4">Glyceraldehyde 3-phosphate dehydrogenase NAD(P) binding domain-containing protein</fullName>
    </recommendedName>
</protein>
<dbReference type="GO" id="GO:0016491">
    <property type="term" value="F:oxidoreductase activity"/>
    <property type="evidence" value="ECO:0007669"/>
    <property type="project" value="UniProtKB-KW"/>
</dbReference>
<keyword evidence="2" id="KW-0560">Oxidoreductase</keyword>
<evidence type="ECO:0000313" key="6">
    <source>
        <dbReference type="Proteomes" id="UP001552299"/>
    </source>
</evidence>
<dbReference type="Proteomes" id="UP001552299">
    <property type="component" value="Unassembled WGS sequence"/>
</dbReference>
<evidence type="ECO:0000256" key="1">
    <source>
        <dbReference type="ARBA" id="ARBA00007406"/>
    </source>
</evidence>